<sequence>MSTIRIPHGSVVLVCDGAKALILRNQGDAELINLIPVEVETEYQPPTRELGTDREGRVYQSQGDARSAVQQTDWHDRAEEAFVSHICEKLGALARDDGTSKLVLVAPPRILGNLRKQLDSPVRALIIAEVAKDLVKFPIPEIEHYLSQ</sequence>
<proteinExistence type="predicted"/>
<comment type="caution">
    <text evidence="1">The sequence shown here is derived from an EMBL/GenBank/DDBJ whole genome shotgun (WGS) entry which is preliminary data.</text>
</comment>
<dbReference type="AlphaFoldDB" id="A0A844A8R7"/>
<gene>
    <name evidence="1" type="ORF">GHK48_06835</name>
</gene>
<accession>A0A844A8R7</accession>
<dbReference type="EMBL" id="WISZ01000064">
    <property type="protein sequence ID" value="MQX08036.1"/>
    <property type="molecule type" value="Genomic_DNA"/>
</dbReference>
<dbReference type="Pfam" id="PF10116">
    <property type="entry name" value="Host_attach"/>
    <property type="match status" value="1"/>
</dbReference>
<evidence type="ECO:0000313" key="2">
    <source>
        <dbReference type="Proteomes" id="UP000466694"/>
    </source>
</evidence>
<name>A0A844A8R7_RHIFR</name>
<organism evidence="1 2">
    <name type="scientific">Rhizobium fredii</name>
    <name type="common">Sinorhizobium fredii</name>
    <dbReference type="NCBI Taxonomy" id="380"/>
    <lineage>
        <taxon>Bacteria</taxon>
        <taxon>Pseudomonadati</taxon>
        <taxon>Pseudomonadota</taxon>
        <taxon>Alphaproteobacteria</taxon>
        <taxon>Hyphomicrobiales</taxon>
        <taxon>Rhizobiaceae</taxon>
        <taxon>Sinorhizobium/Ensifer group</taxon>
        <taxon>Sinorhizobium</taxon>
    </lineage>
</organism>
<evidence type="ECO:0000313" key="1">
    <source>
        <dbReference type="EMBL" id="MQX08036.1"/>
    </source>
</evidence>
<dbReference type="Proteomes" id="UP000466694">
    <property type="component" value="Unassembled WGS sequence"/>
</dbReference>
<reference evidence="1 2" key="1">
    <citation type="journal article" date="2013" name="Genome Biol.">
        <title>Comparative genomics of the core and accessory genomes of 48 Sinorhizobium strains comprising five genospecies.</title>
        <authorList>
            <person name="Sugawara M."/>
            <person name="Epstein B."/>
            <person name="Badgley B.D."/>
            <person name="Unno T."/>
            <person name="Xu L."/>
            <person name="Reese J."/>
            <person name="Gyaneshwar P."/>
            <person name="Denny R."/>
            <person name="Mudge J."/>
            <person name="Bharti A.K."/>
            <person name="Farmer A.D."/>
            <person name="May G.D."/>
            <person name="Woodward J.E."/>
            <person name="Medigue C."/>
            <person name="Vallenet D."/>
            <person name="Lajus A."/>
            <person name="Rouy Z."/>
            <person name="Martinez-Vaz B."/>
            <person name="Tiffin P."/>
            <person name="Young N.D."/>
            <person name="Sadowsky M.J."/>
        </authorList>
    </citation>
    <scope>NUCLEOTIDE SEQUENCE [LARGE SCALE GENOMIC DNA]</scope>
    <source>
        <strain evidence="1 2">USDA205</strain>
    </source>
</reference>
<dbReference type="RefSeq" id="WP_014857910.1">
    <property type="nucleotide sequence ID" value="NZ_BJNI01000026.1"/>
</dbReference>
<dbReference type="InterPro" id="IPR019291">
    <property type="entry name" value="Host_attachment_protein"/>
</dbReference>
<protein>
    <submittedName>
        <fullName evidence="1">Host attachment protein</fullName>
    </submittedName>
</protein>